<feature type="compositionally biased region" description="Low complexity" evidence="1">
    <location>
        <begin position="1478"/>
        <end position="1487"/>
    </location>
</feature>
<keyword evidence="4" id="KW-1185">Reference proteome</keyword>
<dbReference type="EMBL" id="JAEHOD010000048">
    <property type="protein sequence ID" value="KAG2436988.1"/>
    <property type="molecule type" value="Genomic_DNA"/>
</dbReference>
<proteinExistence type="predicted"/>
<feature type="region of interest" description="Disordered" evidence="1">
    <location>
        <begin position="1353"/>
        <end position="1395"/>
    </location>
</feature>
<feature type="domain" description="Rhodanese" evidence="2">
    <location>
        <begin position="762"/>
        <end position="908"/>
    </location>
</feature>
<feature type="compositionally biased region" description="Low complexity" evidence="1">
    <location>
        <begin position="1188"/>
        <end position="1218"/>
    </location>
</feature>
<feature type="compositionally biased region" description="Gly residues" evidence="1">
    <location>
        <begin position="1584"/>
        <end position="1593"/>
    </location>
</feature>
<feature type="compositionally biased region" description="Gly residues" evidence="1">
    <location>
        <begin position="1629"/>
        <end position="1643"/>
    </location>
</feature>
<feature type="compositionally biased region" description="Low complexity" evidence="1">
    <location>
        <begin position="1594"/>
        <end position="1618"/>
    </location>
</feature>
<sequence length="1675" mass="163412">MGPAKRWLLRPLQPGQPSSPSSLVPVAALNGTGSYGLTGGEADSPSPFQLSDDPLLRRSQLLLAASRRLRGEEPFPTPLTDGQLDPSAPRPVASPMAPAVMSPVPTFTRVGGSRPALATSFQSDALTQAQADGAAGASLGDLAMAAARLSTASASSTAASGGLLAAAAAAAAVPSLAAPAAASASPASIAASAAATPGAAAWLAIDNLLSEAAYSLSQQLDNTGLGGRTLASKTAVWSSAGSSLPEPLDDLLYSLAAELDALGLTAAGQALAGAAKGAVAGLTGAAAELPRAAAQVYRSAADAAAVATGLSASRNQGVTFITPSPLPPDAGGPDLTQLEPEVLAAAGLTPNPAWDPFGTIRAAEALARGEVVPEGLVVPPALVAKAPAAASAAAPVVTGTPSVSDAATATAVATVEAATAAAAGTIVIPAPAPAPAPAPPAVAAAPAAPAPAPAAVPPPAVAAAGAPPAPTVCPVPGVPESAGVVPPPAVVPPAPAPPVVAAAPPPPPPPPPAAPVVVEAPDVASGDKLASAVQDLLSAGSPPPVDAAAAAATAAVAATKAAAPAALDAPPAPLPADAEAALDKLSDALQRELKAVVGPDVDMEAAAADTSALAEAAGRAVDSALGSLDAGSLEALGQLPPDVRLSSLLGAVLQSALDLVDAAVSGVRQADSEVVGGVALVVVLGLAIRSLVSVVGNTLGGSRAGGAAALKASAGAGPAAGGGAPRTLAEAVAAEGSARATGSRTSRALGVTALEAAALLNNDPRALLLDVRNSGDVYEQGLPDLRPFRRGSGAATAALPYLDFRTTPTLANPSGVIGGSNGVAAAGSSVVAAVDPQFVSRFKQLQGLGRDSRVLLLDSYGVEAPEAVALLRSDPDIERLLGGEGVGFVEGGFAGPEGWKLTGLPVMDPPEPATATAGSGGAGQQGAGTGRPLLRGGPLDTSGLVGGLAALQMRYPALLTRVMAVGAIGGVGVAAASRVDWGAVSRGGVALAALLLVADRALPAGVRPSAKLRSQLQVQLEAPPADSTDAPGQQQQQQQQQQGSGGDKRRAALILRALDLVDAVGDAVVKAGQTAFSAAGGAASAAAKTATSAATSATATAWPSASLGMGSHAAGEALASPARSSASANWRDVIESGAEAAAAAPAAAATTSGSPSISRSPSPGPALAAGISRSLGDAFHSAVSAVKRAASPARQPAAAGSSGGSRSSSPTRSGQAADTRDLVAAVAAASAMNGAAVLPGMGPLTFPKASAGQMPGWTADEQDAEVYAPAAGTPLDADAAAAAALAAIDAALADSGAAPALVPRSASRSSWRDEIAAETAATAPAAASISSSRSVSNWRDQVEAEAARVATAAASADASAVNRQGGDDSRSSSSRRKQPLRTASPQRAAAAAEAMRRLRAEAAGADDDGLRVGVMGGEDKFFGGDSGEWDEVQLERRRESLRAAASADSADEEAGGRQLVTVGVAAGRAATREREVGATEAATARGRTSSRRVVARTLSPERTSEVAAAMRRLRLEAGLPPNDGSSNSNGGGSASSGYGSNGNGNGSSSSNGSSSRYTPSVSPSASAVVPRDWRRELQSSGAEGTDGAGGEQGQGQPQPQRRSGSSRARVVVSAGSRAPSNWRQQVDGGSNGNGSNGSKGGSNGESSPRRNTPAKLSPQERMAREARMRDWRARV</sequence>
<dbReference type="OrthoDB" id="549875at2759"/>
<reference evidence="3" key="1">
    <citation type="journal article" date="2020" name="bioRxiv">
        <title>Comparative genomics of Chlamydomonas.</title>
        <authorList>
            <person name="Craig R.J."/>
            <person name="Hasan A.R."/>
            <person name="Ness R.W."/>
            <person name="Keightley P.D."/>
        </authorList>
    </citation>
    <scope>NUCLEOTIDE SEQUENCE</scope>
    <source>
        <strain evidence="3">CCAP 11/173</strain>
    </source>
</reference>
<feature type="compositionally biased region" description="Low complexity" evidence="1">
    <location>
        <begin position="9"/>
        <end position="29"/>
    </location>
</feature>
<feature type="compositionally biased region" description="Low complexity" evidence="1">
    <location>
        <begin position="1145"/>
        <end position="1161"/>
    </location>
</feature>
<feature type="region of interest" description="Disordered" evidence="1">
    <location>
        <begin position="1469"/>
        <end position="1505"/>
    </location>
</feature>
<dbReference type="InterPro" id="IPR036873">
    <property type="entry name" value="Rhodanese-like_dom_sf"/>
</dbReference>
<feature type="compositionally biased region" description="Gly residues" evidence="1">
    <location>
        <begin position="1529"/>
        <end position="1545"/>
    </location>
</feature>
<feature type="region of interest" description="Disordered" evidence="1">
    <location>
        <begin position="67"/>
        <end position="89"/>
    </location>
</feature>
<feature type="region of interest" description="Disordered" evidence="1">
    <location>
        <begin position="1145"/>
        <end position="1169"/>
    </location>
</feature>
<feature type="region of interest" description="Disordered" evidence="1">
    <location>
        <begin position="1517"/>
        <end position="1675"/>
    </location>
</feature>
<dbReference type="InterPro" id="IPR001763">
    <property type="entry name" value="Rhodanese-like_dom"/>
</dbReference>
<feature type="compositionally biased region" description="Low complexity" evidence="1">
    <location>
        <begin position="1033"/>
        <end position="1042"/>
    </location>
</feature>
<feature type="compositionally biased region" description="Low complexity" evidence="1">
    <location>
        <begin position="1546"/>
        <end position="1570"/>
    </location>
</feature>
<protein>
    <recommendedName>
        <fullName evidence="2">Rhodanese domain-containing protein</fullName>
    </recommendedName>
</protein>
<feature type="region of interest" description="Disordered" evidence="1">
    <location>
        <begin position="1015"/>
        <end position="1048"/>
    </location>
</feature>
<evidence type="ECO:0000313" key="3">
    <source>
        <dbReference type="EMBL" id="KAG2436988.1"/>
    </source>
</evidence>
<gene>
    <name evidence="3" type="ORF">HYH02_011420</name>
</gene>
<dbReference type="Gene3D" id="3.40.250.10">
    <property type="entry name" value="Rhodanese-like domain"/>
    <property type="match status" value="1"/>
</dbReference>
<evidence type="ECO:0000259" key="2">
    <source>
        <dbReference type="PROSITE" id="PS50206"/>
    </source>
</evidence>
<dbReference type="SUPFAM" id="SSF52821">
    <property type="entry name" value="Rhodanese/Cell cycle control phosphatase"/>
    <property type="match status" value="1"/>
</dbReference>
<evidence type="ECO:0000256" key="1">
    <source>
        <dbReference type="SAM" id="MobiDB-lite"/>
    </source>
</evidence>
<dbReference type="PROSITE" id="PS50206">
    <property type="entry name" value="RHODANESE_3"/>
    <property type="match status" value="1"/>
</dbReference>
<comment type="caution">
    <text evidence="3">The sequence shown here is derived from an EMBL/GenBank/DDBJ whole genome shotgun (WGS) entry which is preliminary data.</text>
</comment>
<feature type="compositionally biased region" description="Gly residues" evidence="1">
    <location>
        <begin position="918"/>
        <end position="929"/>
    </location>
</feature>
<organism evidence="3 4">
    <name type="scientific">Chlamydomonas schloesseri</name>
    <dbReference type="NCBI Taxonomy" id="2026947"/>
    <lineage>
        <taxon>Eukaryota</taxon>
        <taxon>Viridiplantae</taxon>
        <taxon>Chlorophyta</taxon>
        <taxon>core chlorophytes</taxon>
        <taxon>Chlorophyceae</taxon>
        <taxon>CS clade</taxon>
        <taxon>Chlamydomonadales</taxon>
        <taxon>Chlamydomonadaceae</taxon>
        <taxon>Chlamydomonas</taxon>
    </lineage>
</organism>
<name>A0A835T197_9CHLO</name>
<dbReference type="Proteomes" id="UP000613740">
    <property type="component" value="Unassembled WGS sequence"/>
</dbReference>
<feature type="region of interest" description="Disordered" evidence="1">
    <location>
        <begin position="1186"/>
        <end position="1218"/>
    </location>
</feature>
<feature type="compositionally biased region" description="Basic and acidic residues" evidence="1">
    <location>
        <begin position="1661"/>
        <end position="1675"/>
    </location>
</feature>
<accession>A0A835T197</accession>
<evidence type="ECO:0000313" key="4">
    <source>
        <dbReference type="Proteomes" id="UP000613740"/>
    </source>
</evidence>
<feature type="region of interest" description="Disordered" evidence="1">
    <location>
        <begin position="1"/>
        <end position="52"/>
    </location>
</feature>
<feature type="region of interest" description="Disordered" evidence="1">
    <location>
        <begin position="908"/>
        <end position="931"/>
    </location>
</feature>